<keyword evidence="1" id="KW-0175">Coiled coil</keyword>
<feature type="coiled-coil region" evidence="1">
    <location>
        <begin position="15"/>
        <end position="49"/>
    </location>
</feature>
<reference evidence="2" key="1">
    <citation type="submission" date="2023-04" db="EMBL/GenBank/DDBJ databases">
        <title>Phytophthora lilii NBRC 32176.</title>
        <authorList>
            <person name="Ichikawa N."/>
            <person name="Sato H."/>
            <person name="Tonouchi N."/>
        </authorList>
    </citation>
    <scope>NUCLEOTIDE SEQUENCE</scope>
    <source>
        <strain evidence="2">NBRC 32176</strain>
    </source>
</reference>
<organism evidence="2 3">
    <name type="scientific">Phytophthora lilii</name>
    <dbReference type="NCBI Taxonomy" id="2077276"/>
    <lineage>
        <taxon>Eukaryota</taxon>
        <taxon>Sar</taxon>
        <taxon>Stramenopiles</taxon>
        <taxon>Oomycota</taxon>
        <taxon>Peronosporomycetes</taxon>
        <taxon>Peronosporales</taxon>
        <taxon>Peronosporaceae</taxon>
        <taxon>Phytophthora</taxon>
    </lineage>
</organism>
<comment type="caution">
    <text evidence="2">The sequence shown here is derived from an EMBL/GenBank/DDBJ whole genome shotgun (WGS) entry which is preliminary data.</text>
</comment>
<evidence type="ECO:0000313" key="3">
    <source>
        <dbReference type="Proteomes" id="UP001165083"/>
    </source>
</evidence>
<protein>
    <submittedName>
        <fullName evidence="2">Unnamed protein product</fullName>
    </submittedName>
</protein>
<proteinExistence type="predicted"/>
<gene>
    <name evidence="2" type="ORF">Plil01_001058700</name>
</gene>
<evidence type="ECO:0000256" key="1">
    <source>
        <dbReference type="SAM" id="Coils"/>
    </source>
</evidence>
<evidence type="ECO:0000313" key="2">
    <source>
        <dbReference type="EMBL" id="GMF25614.1"/>
    </source>
</evidence>
<keyword evidence="3" id="KW-1185">Reference proteome</keyword>
<dbReference type="EMBL" id="BSXW01000562">
    <property type="protein sequence ID" value="GMF25614.1"/>
    <property type="molecule type" value="Genomic_DNA"/>
</dbReference>
<dbReference type="AlphaFoldDB" id="A0A9W6X168"/>
<dbReference type="OrthoDB" id="106440at2759"/>
<accession>A0A9W6X168</accession>
<name>A0A9W6X168_9STRA</name>
<dbReference type="Proteomes" id="UP001165083">
    <property type="component" value="Unassembled WGS sequence"/>
</dbReference>
<sequence length="245" mass="27889">MLHRERRRVIQQSYRKRLDKRAKTAEEGVKRLQREVRLLELQRERLRASIPTRSTPWNVIVEYFSLFRHGLESDSLEADSRSTNVGRLSPSDKQLQFVRSTMASDVVVKTGIGEEALLGIWKHANLRHQNFTTHLVRLELGEGDVGMIATVKCTFTITTATLVHEFPHLLNEEDEPSPLARQLLGQQVGVVTTVHFMWDASLNRMTKVTGVRYRNEMVTPLLKLLGNMQNVACVLRSTGITSSMG</sequence>